<dbReference type="AlphaFoldDB" id="A0A1W0XDC0"/>
<protein>
    <submittedName>
        <fullName evidence="2">Uncharacterized protein</fullName>
    </submittedName>
</protein>
<accession>A0A1W0XDC0</accession>
<feature type="region of interest" description="Disordered" evidence="1">
    <location>
        <begin position="61"/>
        <end position="115"/>
    </location>
</feature>
<evidence type="ECO:0000313" key="2">
    <source>
        <dbReference type="EMBL" id="OQV25398.1"/>
    </source>
</evidence>
<evidence type="ECO:0000313" key="3">
    <source>
        <dbReference type="Proteomes" id="UP000192578"/>
    </source>
</evidence>
<keyword evidence="3" id="KW-1185">Reference proteome</keyword>
<reference evidence="3" key="1">
    <citation type="submission" date="2017-01" db="EMBL/GenBank/DDBJ databases">
        <title>Comparative genomics of anhydrobiosis in the tardigrade Hypsibius dujardini.</title>
        <authorList>
            <person name="Yoshida Y."/>
            <person name="Koutsovoulos G."/>
            <person name="Laetsch D."/>
            <person name="Stevens L."/>
            <person name="Kumar S."/>
            <person name="Horikawa D."/>
            <person name="Ishino K."/>
            <person name="Komine S."/>
            <person name="Tomita M."/>
            <person name="Blaxter M."/>
            <person name="Arakawa K."/>
        </authorList>
    </citation>
    <scope>NUCLEOTIDE SEQUENCE [LARGE SCALE GENOMIC DNA]</scope>
    <source>
        <strain evidence="3">Z151</strain>
    </source>
</reference>
<feature type="compositionally biased region" description="Polar residues" evidence="1">
    <location>
        <begin position="87"/>
        <end position="96"/>
    </location>
</feature>
<evidence type="ECO:0000256" key="1">
    <source>
        <dbReference type="SAM" id="MobiDB-lite"/>
    </source>
</evidence>
<dbReference type="EMBL" id="MTYJ01000003">
    <property type="protein sequence ID" value="OQV25398.1"/>
    <property type="molecule type" value="Genomic_DNA"/>
</dbReference>
<proteinExistence type="predicted"/>
<organism evidence="2 3">
    <name type="scientific">Hypsibius exemplaris</name>
    <name type="common">Freshwater tardigrade</name>
    <dbReference type="NCBI Taxonomy" id="2072580"/>
    <lineage>
        <taxon>Eukaryota</taxon>
        <taxon>Metazoa</taxon>
        <taxon>Ecdysozoa</taxon>
        <taxon>Tardigrada</taxon>
        <taxon>Eutardigrada</taxon>
        <taxon>Parachela</taxon>
        <taxon>Hypsibioidea</taxon>
        <taxon>Hypsibiidae</taxon>
        <taxon>Hypsibius</taxon>
    </lineage>
</organism>
<comment type="caution">
    <text evidence="2">The sequence shown here is derived from an EMBL/GenBank/DDBJ whole genome shotgun (WGS) entry which is preliminary data.</text>
</comment>
<name>A0A1W0XDC0_HYPEX</name>
<sequence length="142" mass="14986">MASAEDRVTRTPDGIRIMEELFCPAPSVLTESSNDATVRTGKVISDLNFGCCDDKATSTLRLTEEKPTQQQLEEDIGQPVRLMDPPTSVSVKNNSAPGGDNSAPGGDEESGGILRSLRGSVLRAVETLTGSTLDECSNDLSG</sequence>
<dbReference type="Proteomes" id="UP000192578">
    <property type="component" value="Unassembled WGS sequence"/>
</dbReference>
<gene>
    <name evidence="2" type="ORF">BV898_01077</name>
</gene>